<dbReference type="InterPro" id="IPR029058">
    <property type="entry name" value="AB_hydrolase_fold"/>
</dbReference>
<feature type="domain" description="Carboxylesterase type B" evidence="4">
    <location>
        <begin position="46"/>
        <end position="560"/>
    </location>
</feature>
<dbReference type="PANTHER" id="PTHR11559">
    <property type="entry name" value="CARBOXYLESTERASE"/>
    <property type="match status" value="1"/>
</dbReference>
<dbReference type="Gene3D" id="3.40.50.1820">
    <property type="entry name" value="alpha/beta hydrolase"/>
    <property type="match status" value="1"/>
</dbReference>
<sequence>MRIIQAVEAVLLLAASTTAYRTKQAENQTLPVVDLGYELYRAASFNETGQFYNFSNIRYSAKPVRFGLPKDLETDRSSIRDGSDRRVCPQSGPAWIFIGQAWLNSLVMGTPCKGCFTPYIPPGANWNLPLADPDPREMEDCLFLDVFVPEKVLKAAGTDQGAAVLVYFPGGGYTWGRKEWNPAGLLAASGRQNLNDSDIIYISANYRLGAMGFSSGPTFQSEGGIPNLGLIDQRFALEWVQKYVHLFGGDKDRVTIFGESSGGGSILHQITAYGGKKGPVPFRRAVPQSAGFLPRTSPLQQEKTYQLLLQITNTSSLSELRNVSEKDFIKANSLVVGYNTTYGDFIYSPVVDGDFTPKLPGELLAQGAFDKSVEVLYSLVEHEGDFFAAPYMNSSEMVRSSIASLFPYMDQSLIDHAMTMFYPPIFNGSYGYTSEWERAALMIGDLAITCNGKYLSQGLANKTYSYFFAQPPSYHGIDNLYTYYDGGAVSSTDVSMVMNRTVAITIQQLITSFAKNGVPTAEGVSQFRTYGADAQVLRLSSGRGFQEVRDGSSDARCAWWQNIRYS</sequence>
<dbReference type="Proteomes" id="UP000193144">
    <property type="component" value="Unassembled WGS sequence"/>
</dbReference>
<dbReference type="OrthoDB" id="408631at2759"/>
<dbReference type="InterPro" id="IPR002018">
    <property type="entry name" value="CarbesteraseB"/>
</dbReference>
<dbReference type="PROSITE" id="PS00941">
    <property type="entry name" value="CARBOXYLESTERASE_B_2"/>
    <property type="match status" value="1"/>
</dbReference>
<evidence type="ECO:0000313" key="6">
    <source>
        <dbReference type="Proteomes" id="UP000193144"/>
    </source>
</evidence>
<dbReference type="InterPro" id="IPR050309">
    <property type="entry name" value="Type-B_Carboxylest/Lipase"/>
</dbReference>
<dbReference type="InterPro" id="IPR019826">
    <property type="entry name" value="Carboxylesterase_B_AS"/>
</dbReference>
<evidence type="ECO:0000313" key="5">
    <source>
        <dbReference type="EMBL" id="ORY11146.1"/>
    </source>
</evidence>
<dbReference type="InterPro" id="IPR019819">
    <property type="entry name" value="Carboxylesterase_B_CS"/>
</dbReference>
<organism evidence="5 6">
    <name type="scientific">Clohesyomyces aquaticus</name>
    <dbReference type="NCBI Taxonomy" id="1231657"/>
    <lineage>
        <taxon>Eukaryota</taxon>
        <taxon>Fungi</taxon>
        <taxon>Dikarya</taxon>
        <taxon>Ascomycota</taxon>
        <taxon>Pezizomycotina</taxon>
        <taxon>Dothideomycetes</taxon>
        <taxon>Pleosporomycetidae</taxon>
        <taxon>Pleosporales</taxon>
        <taxon>Lindgomycetaceae</taxon>
        <taxon>Clohesyomyces</taxon>
    </lineage>
</organism>
<keyword evidence="6" id="KW-1185">Reference proteome</keyword>
<dbReference type="STRING" id="1231657.A0A1Y1ZLP1"/>
<dbReference type="AlphaFoldDB" id="A0A1Y1ZLP1"/>
<protein>
    <recommendedName>
        <fullName evidence="3">Carboxylic ester hydrolase</fullName>
        <ecNumber evidence="3">3.1.1.-</ecNumber>
    </recommendedName>
</protein>
<accession>A0A1Y1ZLP1</accession>
<dbReference type="Pfam" id="PF00135">
    <property type="entry name" value="COesterase"/>
    <property type="match status" value="1"/>
</dbReference>
<feature type="chain" id="PRO_5011809958" description="Carboxylic ester hydrolase" evidence="3">
    <location>
        <begin position="20"/>
        <end position="566"/>
    </location>
</feature>
<dbReference type="GO" id="GO:0016787">
    <property type="term" value="F:hydrolase activity"/>
    <property type="evidence" value="ECO:0007669"/>
    <property type="project" value="UniProtKB-KW"/>
</dbReference>
<evidence type="ECO:0000256" key="3">
    <source>
        <dbReference type="RuleBase" id="RU361235"/>
    </source>
</evidence>
<gene>
    <name evidence="5" type="ORF">BCR34DRAFT_484618</name>
</gene>
<keyword evidence="2 3" id="KW-0378">Hydrolase</keyword>
<dbReference type="EC" id="3.1.1.-" evidence="3"/>
<dbReference type="PROSITE" id="PS00122">
    <property type="entry name" value="CARBOXYLESTERASE_B_1"/>
    <property type="match status" value="1"/>
</dbReference>
<evidence type="ECO:0000259" key="4">
    <source>
        <dbReference type="Pfam" id="PF00135"/>
    </source>
</evidence>
<feature type="signal peptide" evidence="3">
    <location>
        <begin position="1"/>
        <end position="19"/>
    </location>
</feature>
<comment type="similarity">
    <text evidence="1 3">Belongs to the type-B carboxylesterase/lipase family.</text>
</comment>
<proteinExistence type="inferred from homology"/>
<keyword evidence="3" id="KW-0732">Signal</keyword>
<name>A0A1Y1ZLP1_9PLEO</name>
<evidence type="ECO:0000256" key="2">
    <source>
        <dbReference type="ARBA" id="ARBA00022801"/>
    </source>
</evidence>
<dbReference type="SUPFAM" id="SSF53474">
    <property type="entry name" value="alpha/beta-Hydrolases"/>
    <property type="match status" value="1"/>
</dbReference>
<dbReference type="EMBL" id="MCFA01000064">
    <property type="protein sequence ID" value="ORY11146.1"/>
    <property type="molecule type" value="Genomic_DNA"/>
</dbReference>
<comment type="caution">
    <text evidence="5">The sequence shown here is derived from an EMBL/GenBank/DDBJ whole genome shotgun (WGS) entry which is preliminary data.</text>
</comment>
<evidence type="ECO:0000256" key="1">
    <source>
        <dbReference type="ARBA" id="ARBA00005964"/>
    </source>
</evidence>
<reference evidence="5 6" key="1">
    <citation type="submission" date="2016-07" db="EMBL/GenBank/DDBJ databases">
        <title>Pervasive Adenine N6-methylation of Active Genes in Fungi.</title>
        <authorList>
            <consortium name="DOE Joint Genome Institute"/>
            <person name="Mondo S.J."/>
            <person name="Dannebaum R.O."/>
            <person name="Kuo R.C."/>
            <person name="Labutti K."/>
            <person name="Haridas S."/>
            <person name="Kuo A."/>
            <person name="Salamov A."/>
            <person name="Ahrendt S.R."/>
            <person name="Lipzen A."/>
            <person name="Sullivan W."/>
            <person name="Andreopoulos W.B."/>
            <person name="Clum A."/>
            <person name="Lindquist E."/>
            <person name="Daum C."/>
            <person name="Ramamoorthy G.K."/>
            <person name="Gryganskyi A."/>
            <person name="Culley D."/>
            <person name="Magnuson J.K."/>
            <person name="James T.Y."/>
            <person name="O'Malley M.A."/>
            <person name="Stajich J.E."/>
            <person name="Spatafora J.W."/>
            <person name="Visel A."/>
            <person name="Grigoriev I.V."/>
        </authorList>
    </citation>
    <scope>NUCLEOTIDE SEQUENCE [LARGE SCALE GENOMIC DNA]</scope>
    <source>
        <strain evidence="5 6">CBS 115471</strain>
    </source>
</reference>